<comment type="caution">
    <text evidence="1">The sequence shown here is derived from an EMBL/GenBank/DDBJ whole genome shotgun (WGS) entry which is preliminary data.</text>
</comment>
<sequence length="214" mass="24410">MALFGLSAFMFAQINNFFFRRDKYDFLIFIAIATGSAMFFGSWFLIRVPHENDESIVSTEDINQDTESQSGPSISNHESEPEIDHIEEEPLIPKKRRLSFHEPDIGGWELFSNGDALLFGLTMFFLGGTGLMYINNVGVIVKSLYLNLSQNQNLEVSNNFSEGIYSDRATQEIQELQNLHLWEVNYSISFLDTTTIYIEAIVREADAITKRSIL</sequence>
<proteinExistence type="predicted"/>
<gene>
    <name evidence="1" type="ORF">ACOLOM_LOCUS969</name>
</gene>
<dbReference type="EMBL" id="CAJVPT010001068">
    <property type="protein sequence ID" value="CAG8456154.1"/>
    <property type="molecule type" value="Genomic_DNA"/>
</dbReference>
<organism evidence="1 2">
    <name type="scientific">Acaulospora colombiana</name>
    <dbReference type="NCBI Taxonomy" id="27376"/>
    <lineage>
        <taxon>Eukaryota</taxon>
        <taxon>Fungi</taxon>
        <taxon>Fungi incertae sedis</taxon>
        <taxon>Mucoromycota</taxon>
        <taxon>Glomeromycotina</taxon>
        <taxon>Glomeromycetes</taxon>
        <taxon>Diversisporales</taxon>
        <taxon>Acaulosporaceae</taxon>
        <taxon>Acaulospora</taxon>
    </lineage>
</organism>
<feature type="non-terminal residue" evidence="1">
    <location>
        <position position="214"/>
    </location>
</feature>
<evidence type="ECO:0000313" key="2">
    <source>
        <dbReference type="Proteomes" id="UP000789525"/>
    </source>
</evidence>
<evidence type="ECO:0000313" key="1">
    <source>
        <dbReference type="EMBL" id="CAG8456154.1"/>
    </source>
</evidence>
<dbReference type="Proteomes" id="UP000789525">
    <property type="component" value="Unassembled WGS sequence"/>
</dbReference>
<reference evidence="1" key="1">
    <citation type="submission" date="2021-06" db="EMBL/GenBank/DDBJ databases">
        <authorList>
            <person name="Kallberg Y."/>
            <person name="Tangrot J."/>
            <person name="Rosling A."/>
        </authorList>
    </citation>
    <scope>NUCLEOTIDE SEQUENCE</scope>
    <source>
        <strain evidence="1">CL356</strain>
    </source>
</reference>
<keyword evidence="2" id="KW-1185">Reference proteome</keyword>
<name>A0ACA9K6Q4_9GLOM</name>
<accession>A0ACA9K6Q4</accession>
<protein>
    <submittedName>
        <fullName evidence="1">3758_t:CDS:1</fullName>
    </submittedName>
</protein>